<protein>
    <submittedName>
        <fullName evidence="1">Uncharacterized protein</fullName>
    </submittedName>
</protein>
<dbReference type="EMBL" id="MSFO01000011">
    <property type="protein sequence ID" value="PLB43291.1"/>
    <property type="molecule type" value="Genomic_DNA"/>
</dbReference>
<dbReference type="OrthoDB" id="5234589at2759"/>
<evidence type="ECO:0000313" key="2">
    <source>
        <dbReference type="Proteomes" id="UP000234275"/>
    </source>
</evidence>
<dbReference type="AlphaFoldDB" id="A0A2I2FRQ2"/>
<dbReference type="GeneID" id="36561543"/>
<evidence type="ECO:0000313" key="1">
    <source>
        <dbReference type="EMBL" id="PLB43291.1"/>
    </source>
</evidence>
<accession>A0A2I2FRQ2</accession>
<reference evidence="1 2" key="1">
    <citation type="submission" date="2016-12" db="EMBL/GenBank/DDBJ databases">
        <title>The genomes of Aspergillus section Nigri reveals drivers in fungal speciation.</title>
        <authorList>
            <consortium name="DOE Joint Genome Institute"/>
            <person name="Vesth T.C."/>
            <person name="Nybo J."/>
            <person name="Theobald S."/>
            <person name="Brandl J."/>
            <person name="Frisvad J.C."/>
            <person name="Nielsen K.F."/>
            <person name="Lyhne E.K."/>
            <person name="Kogle M.E."/>
            <person name="Kuo A."/>
            <person name="Riley R."/>
            <person name="Clum A."/>
            <person name="Nolan M."/>
            <person name="Lipzen A."/>
            <person name="Salamov A."/>
            <person name="Henrissat B."/>
            <person name="Wiebenga A."/>
            <person name="De Vries R.P."/>
            <person name="Grigoriev I.V."/>
            <person name="Mortensen U.H."/>
            <person name="Andersen M.R."/>
            <person name="Baker S.E."/>
        </authorList>
    </citation>
    <scope>NUCLEOTIDE SEQUENCE [LARGE SCALE GENOMIC DNA]</scope>
    <source>
        <strain evidence="1 2">IBT 23096</strain>
    </source>
</reference>
<gene>
    <name evidence="1" type="ORF">P170DRAFT_481240</name>
</gene>
<dbReference type="Proteomes" id="UP000234275">
    <property type="component" value="Unassembled WGS sequence"/>
</dbReference>
<name>A0A2I2FRQ2_9EURO</name>
<proteinExistence type="predicted"/>
<dbReference type="RefSeq" id="XP_024698593.1">
    <property type="nucleotide sequence ID" value="XM_024853845.1"/>
</dbReference>
<keyword evidence="2" id="KW-1185">Reference proteome</keyword>
<comment type="caution">
    <text evidence="1">The sequence shown here is derived from an EMBL/GenBank/DDBJ whole genome shotgun (WGS) entry which is preliminary data.</text>
</comment>
<sequence length="165" mass="18892">MDETLPDDKAITAPVPIVYMAVEDQYKSVQAADLTHFVVQLSYKRLDSIMQAVVGISYDFNKPWPFWFFIGKIVSKAFFDNEEQLEWLNSVQVGNREFIAFSNTGRKFPDQEEQSTGKGKLRVVEIDLSKPQPGEKLQMFWKPARSIICQKVQGWLDYASNEGCA</sequence>
<organism evidence="1 2">
    <name type="scientific">Aspergillus steynii IBT 23096</name>
    <dbReference type="NCBI Taxonomy" id="1392250"/>
    <lineage>
        <taxon>Eukaryota</taxon>
        <taxon>Fungi</taxon>
        <taxon>Dikarya</taxon>
        <taxon>Ascomycota</taxon>
        <taxon>Pezizomycotina</taxon>
        <taxon>Eurotiomycetes</taxon>
        <taxon>Eurotiomycetidae</taxon>
        <taxon>Eurotiales</taxon>
        <taxon>Aspergillaceae</taxon>
        <taxon>Aspergillus</taxon>
        <taxon>Aspergillus subgen. Circumdati</taxon>
    </lineage>
</organism>
<dbReference type="VEuPathDB" id="FungiDB:P170DRAFT_481240"/>